<evidence type="ECO:0000313" key="3">
    <source>
        <dbReference type="EMBL" id="CCK81233.1"/>
    </source>
</evidence>
<name>K0NMH0_DESTT</name>
<feature type="coiled-coil region" evidence="1">
    <location>
        <begin position="117"/>
        <end position="153"/>
    </location>
</feature>
<dbReference type="GO" id="GO:0003677">
    <property type="term" value="F:DNA binding"/>
    <property type="evidence" value="ECO:0007669"/>
    <property type="project" value="UniProtKB-KW"/>
</dbReference>
<organism evidence="3 4">
    <name type="scientific">Desulfobacula toluolica (strain DSM 7467 / Tol2)</name>
    <dbReference type="NCBI Taxonomy" id="651182"/>
    <lineage>
        <taxon>Bacteria</taxon>
        <taxon>Pseudomonadati</taxon>
        <taxon>Thermodesulfobacteriota</taxon>
        <taxon>Desulfobacteria</taxon>
        <taxon>Desulfobacterales</taxon>
        <taxon>Desulfobacteraceae</taxon>
        <taxon>Desulfobacula</taxon>
    </lineage>
</organism>
<dbReference type="PROSITE" id="PS50943">
    <property type="entry name" value="HTH_CROC1"/>
    <property type="match status" value="1"/>
</dbReference>
<dbReference type="EMBL" id="FO203503">
    <property type="protein sequence ID" value="CCK81233.1"/>
    <property type="molecule type" value="Genomic_DNA"/>
</dbReference>
<dbReference type="STRING" id="651182.TOL2_C30760"/>
<dbReference type="InterPro" id="IPR010982">
    <property type="entry name" value="Lambda_DNA-bd_dom_sf"/>
</dbReference>
<evidence type="ECO:0000259" key="2">
    <source>
        <dbReference type="PROSITE" id="PS50943"/>
    </source>
</evidence>
<gene>
    <name evidence="3" type="ordered locus">TOL2_C30760</name>
</gene>
<protein>
    <submittedName>
        <fullName evidence="3">Predicted DNA-binding protein</fullName>
    </submittedName>
</protein>
<dbReference type="KEGG" id="dto:TOL2_C30760"/>
<dbReference type="SUPFAM" id="SSF47413">
    <property type="entry name" value="lambda repressor-like DNA-binding domains"/>
    <property type="match status" value="1"/>
</dbReference>
<keyword evidence="3" id="KW-0238">DNA-binding</keyword>
<dbReference type="InterPro" id="IPR001387">
    <property type="entry name" value="Cro/C1-type_HTH"/>
</dbReference>
<evidence type="ECO:0000256" key="1">
    <source>
        <dbReference type="SAM" id="Coils"/>
    </source>
</evidence>
<reference evidence="3 4" key="1">
    <citation type="journal article" date="2013" name="Environ. Microbiol.">
        <title>Complete genome, catabolic sub-proteomes and key-metabolites of Desulfobacula toluolica Tol2, a marine, aromatic compound-degrading, sulfate-reducing bacterium.</title>
        <authorList>
            <person name="Wohlbrand L."/>
            <person name="Jacob J.H."/>
            <person name="Kube M."/>
            <person name="Mussmann M."/>
            <person name="Jarling R."/>
            <person name="Beck A."/>
            <person name="Amann R."/>
            <person name="Wilkes H."/>
            <person name="Reinhardt R."/>
            <person name="Rabus R."/>
        </authorList>
    </citation>
    <scope>NUCLEOTIDE SEQUENCE [LARGE SCALE GENOMIC DNA]</scope>
    <source>
        <strain evidence="4">DSM 7467 / Tol2</strain>
    </source>
</reference>
<dbReference type="HOGENOM" id="CLU_1591902_0_0_7"/>
<keyword evidence="1" id="KW-0175">Coiled coil</keyword>
<proteinExistence type="predicted"/>
<dbReference type="CDD" id="cd00093">
    <property type="entry name" value="HTH_XRE"/>
    <property type="match status" value="1"/>
</dbReference>
<dbReference type="PROSITE" id="PS50044">
    <property type="entry name" value="SIGMA54_3"/>
    <property type="match status" value="1"/>
</dbReference>
<feature type="domain" description="HTH cro/C1-type" evidence="2">
    <location>
        <begin position="23"/>
        <end position="80"/>
    </location>
</feature>
<dbReference type="AlphaFoldDB" id="K0NMH0"/>
<dbReference type="Proteomes" id="UP000007347">
    <property type="component" value="Chromosome"/>
</dbReference>
<dbReference type="SMART" id="SM00530">
    <property type="entry name" value="HTH_XRE"/>
    <property type="match status" value="1"/>
</dbReference>
<keyword evidence="4" id="KW-1185">Reference proteome</keyword>
<dbReference type="Pfam" id="PF01381">
    <property type="entry name" value="HTH_3"/>
    <property type="match status" value="1"/>
</dbReference>
<sequence>MSIFFCLNFKLFFNEVMKTSEIIKNLRKKTSLKHKHIADVLGMSRSNYGNKENGKISFTADELFLVLEFLRKHVTEEEYLNSITDLIGSQSQAVKTEIKKSTDQQKQKTPVPMDSAIQILQEALEETGVKINEKQKQAVLKILREELAKSENKTKDDIKKYLEVFGK</sequence>
<accession>K0NMH0</accession>
<evidence type="ECO:0000313" key="4">
    <source>
        <dbReference type="Proteomes" id="UP000007347"/>
    </source>
</evidence>
<dbReference type="Gene3D" id="1.10.260.40">
    <property type="entry name" value="lambda repressor-like DNA-binding domains"/>
    <property type="match status" value="1"/>
</dbReference>